<protein>
    <submittedName>
        <fullName evidence="3">Copper resistance protein B</fullName>
    </submittedName>
</protein>
<dbReference type="Proteomes" id="UP000321189">
    <property type="component" value="Unassembled WGS sequence"/>
</dbReference>
<evidence type="ECO:0000313" key="4">
    <source>
        <dbReference type="Proteomes" id="UP000321189"/>
    </source>
</evidence>
<dbReference type="InterPro" id="IPR007939">
    <property type="entry name" value="Cu-R_B_prcur"/>
</dbReference>
<feature type="region of interest" description="Disordered" evidence="1">
    <location>
        <begin position="34"/>
        <end position="54"/>
    </location>
</feature>
<evidence type="ECO:0000256" key="2">
    <source>
        <dbReference type="SAM" id="SignalP"/>
    </source>
</evidence>
<evidence type="ECO:0000313" key="3">
    <source>
        <dbReference type="EMBL" id="GEK77773.1"/>
    </source>
</evidence>
<gene>
    <name evidence="3" type="ORF">PAT01_30770</name>
</gene>
<dbReference type="Pfam" id="PF05275">
    <property type="entry name" value="CopB"/>
    <property type="match status" value="1"/>
</dbReference>
<keyword evidence="2" id="KW-0732">Signal</keyword>
<keyword evidence="4" id="KW-1185">Reference proteome</keyword>
<name>A0ABQ0UJ18_PSEAF</name>
<feature type="chain" id="PRO_5045906160" evidence="2">
    <location>
        <begin position="29"/>
        <end position="288"/>
    </location>
</feature>
<reference evidence="3 4" key="1">
    <citation type="submission" date="2019-07" db="EMBL/GenBank/DDBJ databases">
        <title>Whole genome shotgun sequence of Pseudoalteromonas atlantica NBRC 103033.</title>
        <authorList>
            <person name="Hosoyama A."/>
            <person name="Uohara A."/>
            <person name="Ohji S."/>
            <person name="Ichikawa N."/>
        </authorList>
    </citation>
    <scope>NUCLEOTIDE SEQUENCE [LARGE SCALE GENOMIC DNA]</scope>
    <source>
        <strain evidence="3 4">NBRC 103033</strain>
    </source>
</reference>
<organism evidence="3 4">
    <name type="scientific">Pseudoalteromonas atlantica</name>
    <name type="common">Alteromonas atlantica</name>
    <dbReference type="NCBI Taxonomy" id="288"/>
    <lineage>
        <taxon>Bacteria</taxon>
        <taxon>Pseudomonadati</taxon>
        <taxon>Pseudomonadota</taxon>
        <taxon>Gammaproteobacteria</taxon>
        <taxon>Alteromonadales</taxon>
        <taxon>Pseudoalteromonadaceae</taxon>
        <taxon>Pseudoalteromonas</taxon>
    </lineage>
</organism>
<dbReference type="EMBL" id="BJUT01000044">
    <property type="protein sequence ID" value="GEK77773.1"/>
    <property type="molecule type" value="Genomic_DNA"/>
</dbReference>
<accession>A0ABQ0UJ18</accession>
<sequence>MKKLILTNTLRLLLIGLPLISVSVSVSAKDEMTEMGDSKMQAQGGDAPKDARDPHAYAAGTTLTEGPYALSSDKRLTLADEHSFYALLGDRLEYNEQTNAGVFDFQAWYGTTFDRLVIKTEGDFSEGNLEENQTDFLWGHAISAYWDTQVGIRLDYNNEGENRKWLAFGLQGLAPYWFEIDMTAYLGEQGNSAFSIEAEYELLLTQKLIVQPRAELTLYGKDDVQNNLGSGLSSSAIGFRVRYEFTRQFAPYVGVEWTNKFGNTADFAKLNGQSTRDTAFVAGIKFWL</sequence>
<proteinExistence type="predicted"/>
<comment type="caution">
    <text evidence="3">The sequence shown here is derived from an EMBL/GenBank/DDBJ whole genome shotgun (WGS) entry which is preliminary data.</text>
</comment>
<dbReference type="RefSeq" id="WP_028834968.1">
    <property type="nucleotide sequence ID" value="NZ_BJUT01000044.1"/>
</dbReference>
<feature type="signal peptide" evidence="2">
    <location>
        <begin position="1"/>
        <end position="28"/>
    </location>
</feature>
<evidence type="ECO:0000256" key="1">
    <source>
        <dbReference type="SAM" id="MobiDB-lite"/>
    </source>
</evidence>